<dbReference type="PROSITE" id="PS51257">
    <property type="entry name" value="PROKAR_LIPOPROTEIN"/>
    <property type="match status" value="1"/>
</dbReference>
<keyword evidence="3" id="KW-1185">Reference proteome</keyword>
<gene>
    <name evidence="2" type="ORF">MB09_06910</name>
</gene>
<name>A0ABR5DK36_9FLAO</name>
<dbReference type="RefSeq" id="WP_131459847.1">
    <property type="nucleotide sequence ID" value="NZ_JSVU01000003.1"/>
</dbReference>
<accession>A0ABR5DK36</accession>
<evidence type="ECO:0000313" key="2">
    <source>
        <dbReference type="EMBL" id="KJJ39143.1"/>
    </source>
</evidence>
<protein>
    <recommendedName>
        <fullName evidence="4">Lipoprotein</fullName>
    </recommendedName>
</protein>
<feature type="region of interest" description="Disordered" evidence="1">
    <location>
        <begin position="209"/>
        <end position="229"/>
    </location>
</feature>
<comment type="caution">
    <text evidence="2">The sequence shown here is derived from an EMBL/GenBank/DDBJ whole genome shotgun (WGS) entry which is preliminary data.</text>
</comment>
<sequence>MKTQTAQRFLFLICINLMFFSCQEPTTHTEPPYEGPPKDNIITVERAREMYDAYAQRRVPIIQKYEDSITADGSKFTPTRYAEYDLATIKQYIAYIEYEAKKAEIDIQTLRFYLSNYPNSDKFPNGDAVKYPRRNSLFVVPTMAYDGKNVGFYLEDIDGVYTAVPINGNGLRDKGENTTPNEPQGSVNEAGFFISTNAATQGMGATSVILNDSSITPPPANGDDFGGGN</sequence>
<dbReference type="Proteomes" id="UP000033497">
    <property type="component" value="Unassembled WGS sequence"/>
</dbReference>
<evidence type="ECO:0000313" key="3">
    <source>
        <dbReference type="Proteomes" id="UP000033497"/>
    </source>
</evidence>
<proteinExistence type="predicted"/>
<evidence type="ECO:0000256" key="1">
    <source>
        <dbReference type="SAM" id="MobiDB-lite"/>
    </source>
</evidence>
<evidence type="ECO:0008006" key="4">
    <source>
        <dbReference type="Google" id="ProtNLM"/>
    </source>
</evidence>
<dbReference type="EMBL" id="JSVU01000003">
    <property type="protein sequence ID" value="KJJ39143.1"/>
    <property type="molecule type" value="Genomic_DNA"/>
</dbReference>
<reference evidence="2 3" key="1">
    <citation type="submission" date="2014-10" db="EMBL/GenBank/DDBJ databases">
        <title>Genome sequencing of Vitellibacter vladivostokensis KMM 3516.</title>
        <authorList>
            <person name="Thevarajoo S."/>
            <person name="Selvaratnam C."/>
            <person name="Goh K.M."/>
            <person name="Chong C.S."/>
        </authorList>
    </citation>
    <scope>NUCLEOTIDE SEQUENCE [LARGE SCALE GENOMIC DNA]</scope>
    <source>
        <strain evidence="2 3">KMM 3516</strain>
    </source>
</reference>
<organism evidence="2 3">
    <name type="scientific">Aequorivita vladivostokensis</name>
    <dbReference type="NCBI Taxonomy" id="171194"/>
    <lineage>
        <taxon>Bacteria</taxon>
        <taxon>Pseudomonadati</taxon>
        <taxon>Bacteroidota</taxon>
        <taxon>Flavobacteriia</taxon>
        <taxon>Flavobacteriales</taxon>
        <taxon>Flavobacteriaceae</taxon>
        <taxon>Aequorivita</taxon>
    </lineage>
</organism>